<organism evidence="1 2">
    <name type="scientific">Alicyclobacillus mali</name>
    <name type="common">ex Roth et al. 2021</name>
    <dbReference type="NCBI Taxonomy" id="1123961"/>
    <lineage>
        <taxon>Bacteria</taxon>
        <taxon>Bacillati</taxon>
        <taxon>Bacillota</taxon>
        <taxon>Bacilli</taxon>
        <taxon>Bacillales</taxon>
        <taxon>Alicyclobacillaceae</taxon>
        <taxon>Alicyclobacillus</taxon>
    </lineage>
</organism>
<gene>
    <name evidence="1" type="ORF">IW967_13895</name>
</gene>
<comment type="caution">
    <text evidence="1">The sequence shown here is derived from an EMBL/GenBank/DDBJ whole genome shotgun (WGS) entry which is preliminary data.</text>
</comment>
<evidence type="ECO:0000313" key="2">
    <source>
        <dbReference type="Proteomes" id="UP000642910"/>
    </source>
</evidence>
<keyword evidence="2" id="KW-1185">Reference proteome</keyword>
<dbReference type="CDD" id="cd13426">
    <property type="entry name" value="Peptidase_G1"/>
    <property type="match status" value="1"/>
</dbReference>
<evidence type="ECO:0008006" key="3">
    <source>
        <dbReference type="Google" id="ProtNLM"/>
    </source>
</evidence>
<name>A0ABS0F6L5_9BACL</name>
<accession>A0ABS0F6L5</accession>
<dbReference type="PANTHER" id="PTHR37536:SF1">
    <property type="entry name" value="ASPERGILLOPEPSIN, PUTAITVE (AFU_ORTHOLOGUE AFUA_7G01200)"/>
    <property type="match status" value="1"/>
</dbReference>
<dbReference type="PANTHER" id="PTHR37536">
    <property type="entry name" value="PUTATIVE (AFU_ORTHOLOGUE AFUA_3G02970)-RELATED"/>
    <property type="match status" value="1"/>
</dbReference>
<dbReference type="EMBL" id="JADPKZ010000048">
    <property type="protein sequence ID" value="MBF8378943.1"/>
    <property type="molecule type" value="Genomic_DNA"/>
</dbReference>
<dbReference type="Pfam" id="PF01828">
    <property type="entry name" value="Peptidase_A4"/>
    <property type="match status" value="1"/>
</dbReference>
<reference evidence="1 2" key="1">
    <citation type="submission" date="2020-11" db="EMBL/GenBank/DDBJ databases">
        <title>Genomic insight of Alicyclobacillus mali FL 18 reveals a new arsenic-resistant strain, with potential in environmental biotechnology.</title>
        <authorList>
            <person name="Fiorentino G."/>
            <person name="Gallo G."/>
            <person name="Aulitto M."/>
        </authorList>
    </citation>
    <scope>NUCLEOTIDE SEQUENCE [LARGE SCALE GENOMIC DNA]</scope>
    <source>
        <strain evidence="1 2">FL 18</strain>
    </source>
</reference>
<dbReference type="SUPFAM" id="SSF49899">
    <property type="entry name" value="Concanavalin A-like lectins/glucanases"/>
    <property type="match status" value="1"/>
</dbReference>
<sequence>MGALVIVGGVGAAWTHAHVVHGATAQSRDVVLATETTLPAGTQTSENWGGYIDTPAGSQPYTSVTGSWTVPSLTGRDGAMAAQWIGLGGVQTQDLLQIGTLEQIENGQTQVQVFWEKLPAAANTVMTVPTGSQISASIRAESGSTWVLSLQALTPSGQTLSKSISVNLSNVYAENIGTSAEWISEDPSTMRGGLYPLADSGAVQFTNATVNGQPLNASSNEVQPVAMVDVNGDVRIAPSSIGSDGESFTTTTYAEASSQTWPGASGGWTTSTGTSTPFPGASGFPFPAGQNWSVGRNGGGGWSSQTTWSISIPGDSSGWTQFVWPQGHHRWSIDIPMGNGTSIAVQLSWGW</sequence>
<dbReference type="InterPro" id="IPR038656">
    <property type="entry name" value="Peptidase_G1_sf"/>
</dbReference>
<dbReference type="InterPro" id="IPR000250">
    <property type="entry name" value="Peptidase_G1"/>
</dbReference>
<dbReference type="Gene3D" id="2.60.120.700">
    <property type="entry name" value="Peptidase G1"/>
    <property type="match status" value="1"/>
</dbReference>
<dbReference type="Proteomes" id="UP000642910">
    <property type="component" value="Unassembled WGS sequence"/>
</dbReference>
<dbReference type="InterPro" id="IPR013320">
    <property type="entry name" value="ConA-like_dom_sf"/>
</dbReference>
<evidence type="ECO:0000313" key="1">
    <source>
        <dbReference type="EMBL" id="MBF8378943.1"/>
    </source>
</evidence>
<protein>
    <recommendedName>
        <fullName evidence="3">Peptidase A4 family protein</fullName>
    </recommendedName>
</protein>
<proteinExistence type="predicted"/>